<dbReference type="InterPro" id="IPR036628">
    <property type="entry name" value="Clp_N_dom_sf"/>
</dbReference>
<comment type="similarity">
    <text evidence="1">Belongs to the ClpA/ClpB family.</text>
</comment>
<dbReference type="AlphaFoldDB" id="A0AAV5BEV3"/>
<evidence type="ECO:0000256" key="2">
    <source>
        <dbReference type="ARBA" id="ARBA00022737"/>
    </source>
</evidence>
<dbReference type="PANTHER" id="PTHR43572">
    <property type="entry name" value="CHAPERONE PROTEIN CLPD, CHLOROPLASTIC"/>
    <property type="match status" value="1"/>
</dbReference>
<dbReference type="InterPro" id="IPR058680">
    <property type="entry name" value="NBD_SMAX1-like"/>
</dbReference>
<feature type="region of interest" description="Disordered" evidence="4">
    <location>
        <begin position="492"/>
        <end position="539"/>
    </location>
</feature>
<dbReference type="PANTHER" id="PTHR43572:SF44">
    <property type="entry name" value="OS02G0464900 PROTEIN"/>
    <property type="match status" value="1"/>
</dbReference>
<feature type="compositionally biased region" description="Low complexity" evidence="4">
    <location>
        <begin position="104"/>
        <end position="118"/>
    </location>
</feature>
<dbReference type="Pfam" id="PF23569">
    <property type="entry name" value="NBD_SMAX1"/>
    <property type="match status" value="1"/>
</dbReference>
<dbReference type="PROSITE" id="PS51903">
    <property type="entry name" value="CLP_R"/>
    <property type="match status" value="1"/>
</dbReference>
<evidence type="ECO:0000259" key="5">
    <source>
        <dbReference type="PROSITE" id="PS51903"/>
    </source>
</evidence>
<evidence type="ECO:0000256" key="4">
    <source>
        <dbReference type="SAM" id="MobiDB-lite"/>
    </source>
</evidence>
<proteinExistence type="inferred from homology"/>
<evidence type="ECO:0000256" key="1">
    <source>
        <dbReference type="ARBA" id="ARBA00008675"/>
    </source>
</evidence>
<feature type="compositionally biased region" description="Acidic residues" evidence="4">
    <location>
        <begin position="501"/>
        <end position="516"/>
    </location>
</feature>
<dbReference type="SUPFAM" id="SSF81923">
    <property type="entry name" value="Double Clp-N motif"/>
    <property type="match status" value="1"/>
</dbReference>
<dbReference type="Proteomes" id="UP001054889">
    <property type="component" value="Unassembled WGS sequence"/>
</dbReference>
<reference evidence="6" key="1">
    <citation type="journal article" date="2018" name="DNA Res.">
        <title>Multiple hybrid de novo genome assembly of finger millet, an orphan allotetraploid crop.</title>
        <authorList>
            <person name="Hatakeyama M."/>
            <person name="Aluri S."/>
            <person name="Balachadran M.T."/>
            <person name="Sivarajan S.R."/>
            <person name="Patrignani A."/>
            <person name="Gruter S."/>
            <person name="Poveda L."/>
            <person name="Shimizu-Inatsugi R."/>
            <person name="Baeten J."/>
            <person name="Francoijs K.J."/>
            <person name="Nataraja K.N."/>
            <person name="Reddy Y.A.N."/>
            <person name="Phadnis S."/>
            <person name="Ravikumar R.L."/>
            <person name="Schlapbach R."/>
            <person name="Sreeman S.M."/>
            <person name="Shimizu K.K."/>
        </authorList>
    </citation>
    <scope>NUCLEOTIDE SEQUENCE</scope>
</reference>
<gene>
    <name evidence="6" type="primary">ga00697</name>
    <name evidence="6" type="ORF">PR202_ga00697</name>
</gene>
<dbReference type="InterPro" id="IPR051650">
    <property type="entry name" value="SL_signaling_regulator"/>
</dbReference>
<feature type="compositionally biased region" description="Polar residues" evidence="4">
    <location>
        <begin position="519"/>
        <end position="539"/>
    </location>
</feature>
<name>A0AAV5BEV3_ELECO</name>
<evidence type="ECO:0000313" key="7">
    <source>
        <dbReference type="Proteomes" id="UP001054889"/>
    </source>
</evidence>
<dbReference type="EMBL" id="BQKI01000001">
    <property type="protein sequence ID" value="GJM84975.1"/>
    <property type="molecule type" value="Genomic_DNA"/>
</dbReference>
<dbReference type="Gene3D" id="1.10.1780.10">
    <property type="entry name" value="Clp, N-terminal domain"/>
    <property type="match status" value="1"/>
</dbReference>
<feature type="domain" description="Clp R" evidence="5">
    <location>
        <begin position="8"/>
        <end position="108"/>
    </location>
</feature>
<keyword evidence="2 3" id="KW-0677">Repeat</keyword>
<feature type="region of interest" description="Disordered" evidence="4">
    <location>
        <begin position="98"/>
        <end position="120"/>
    </location>
</feature>
<evidence type="ECO:0000313" key="6">
    <source>
        <dbReference type="EMBL" id="GJM84975.1"/>
    </source>
</evidence>
<sequence>MRAGGYTVHQSLTAEAAAVLKQALGLARGRGHAQVTPLHVAFTLLGSSSSAGSSPSSTCLLRRACAKAHPGAAVSSSQQSRALELCFNVALNRLPTAAGSPTISPSSSSSSSSSSSKSVNNAADDVDAILEVMSSRKGRRSNPVVVADSAAAAEFSVAELMRRLERGAHVLRLHLSRAHVRLMARADVDALAADLRRTAAACANATALIIYVGDMRWAVDDAEEAHGVTTTTPRYSPAQHMAAALARLLGELRARCWLVAAASYGTYARCQRQALDATWALQPVYVHAGDGLSLGLALGPRAAASPKDNSVAKLAQFPVMDLERKQEDGPAALCVECTRNFDREASAARAKAQGTNLALSCFPGWPQANEPQTSHADDLNELKRKWRRLCQMVHLRYNHPARPSTDPELCLSFQTPTCHGTSKVNHHRDIKTTLSLLLPDSAVKSDDEVHRHKCGDFDCSLTTKVELPFGDLKRKAESDPLRSEFKRRRGSVGALDLNLCPEEEEDDADGSEDEPVPSDLTNDGEGSSDDMTGSLHSHN</sequence>
<dbReference type="InterPro" id="IPR004176">
    <property type="entry name" value="Clp_R_N"/>
</dbReference>
<accession>A0AAV5BEV3</accession>
<protein>
    <recommendedName>
        <fullName evidence="5">Clp R domain-containing protein</fullName>
    </recommendedName>
</protein>
<keyword evidence="7" id="KW-1185">Reference proteome</keyword>
<evidence type="ECO:0000256" key="3">
    <source>
        <dbReference type="PROSITE-ProRule" id="PRU01251"/>
    </source>
</evidence>
<organism evidence="6 7">
    <name type="scientific">Eleusine coracana subsp. coracana</name>
    <dbReference type="NCBI Taxonomy" id="191504"/>
    <lineage>
        <taxon>Eukaryota</taxon>
        <taxon>Viridiplantae</taxon>
        <taxon>Streptophyta</taxon>
        <taxon>Embryophyta</taxon>
        <taxon>Tracheophyta</taxon>
        <taxon>Spermatophyta</taxon>
        <taxon>Magnoliopsida</taxon>
        <taxon>Liliopsida</taxon>
        <taxon>Poales</taxon>
        <taxon>Poaceae</taxon>
        <taxon>PACMAD clade</taxon>
        <taxon>Chloridoideae</taxon>
        <taxon>Cynodonteae</taxon>
        <taxon>Eleusininae</taxon>
        <taxon>Eleusine</taxon>
    </lineage>
</organism>
<reference evidence="6" key="2">
    <citation type="submission" date="2021-12" db="EMBL/GenBank/DDBJ databases">
        <title>Resequencing data analysis of finger millet.</title>
        <authorList>
            <person name="Hatakeyama M."/>
            <person name="Aluri S."/>
            <person name="Balachadran M.T."/>
            <person name="Sivarajan S.R."/>
            <person name="Poveda L."/>
            <person name="Shimizu-Inatsugi R."/>
            <person name="Schlapbach R."/>
            <person name="Sreeman S.M."/>
            <person name="Shimizu K.K."/>
        </authorList>
    </citation>
    <scope>NUCLEOTIDE SEQUENCE</scope>
</reference>
<comment type="caution">
    <text evidence="6">The sequence shown here is derived from an EMBL/GenBank/DDBJ whole genome shotgun (WGS) entry which is preliminary data.</text>
</comment>